<comment type="caution">
    <text evidence="9">The sequence shown here is derived from an EMBL/GenBank/DDBJ whole genome shotgun (WGS) entry which is preliminary data.</text>
</comment>
<dbReference type="RefSeq" id="WP_086637439.1">
    <property type="nucleotide sequence ID" value="NZ_MRZU01000004.1"/>
</dbReference>
<dbReference type="Pfam" id="PF02518">
    <property type="entry name" value="HATPase_c"/>
    <property type="match status" value="1"/>
</dbReference>
<dbReference type="AlphaFoldDB" id="A0A1Y3G9M4"/>
<dbReference type="Pfam" id="PF14689">
    <property type="entry name" value="SPOB_a"/>
    <property type="match status" value="1"/>
</dbReference>
<proteinExistence type="predicted"/>
<dbReference type="InterPro" id="IPR052162">
    <property type="entry name" value="Sensor_kinase/Photoreceptor"/>
</dbReference>
<keyword evidence="5 9" id="KW-0418">Kinase</keyword>
<keyword evidence="10" id="KW-1185">Reference proteome</keyword>
<evidence type="ECO:0000313" key="9">
    <source>
        <dbReference type="EMBL" id="OUJ18141.1"/>
    </source>
</evidence>
<dbReference type="PANTHER" id="PTHR43304">
    <property type="entry name" value="PHYTOCHROME-LIKE PROTEIN CPH1"/>
    <property type="match status" value="1"/>
</dbReference>
<dbReference type="CDD" id="cd00075">
    <property type="entry name" value="HATPase"/>
    <property type="match status" value="1"/>
</dbReference>
<dbReference type="SUPFAM" id="SSF55785">
    <property type="entry name" value="PYP-like sensor domain (PAS domain)"/>
    <property type="match status" value="1"/>
</dbReference>
<accession>A0A1Y3G9M4</accession>
<dbReference type="PROSITE" id="PS50113">
    <property type="entry name" value="PAC"/>
    <property type="match status" value="1"/>
</dbReference>
<dbReference type="InterPro" id="IPR013655">
    <property type="entry name" value="PAS_fold_3"/>
</dbReference>
<dbReference type="Gene3D" id="3.30.565.10">
    <property type="entry name" value="Histidine kinase-like ATPase, C-terminal domain"/>
    <property type="match status" value="1"/>
</dbReference>
<evidence type="ECO:0000313" key="10">
    <source>
        <dbReference type="Proteomes" id="UP000195137"/>
    </source>
</evidence>
<dbReference type="InterPro" id="IPR000700">
    <property type="entry name" value="PAS-assoc_C"/>
</dbReference>
<dbReference type="PROSITE" id="PS50109">
    <property type="entry name" value="HIS_KIN"/>
    <property type="match status" value="1"/>
</dbReference>
<dbReference type="InterPro" id="IPR004358">
    <property type="entry name" value="Sig_transdc_His_kin-like_C"/>
</dbReference>
<evidence type="ECO:0000256" key="1">
    <source>
        <dbReference type="ARBA" id="ARBA00000085"/>
    </source>
</evidence>
<dbReference type="PRINTS" id="PR00344">
    <property type="entry name" value="BCTRLSENSOR"/>
</dbReference>
<feature type="domain" description="PAC" evidence="8">
    <location>
        <begin position="93"/>
        <end position="144"/>
    </location>
</feature>
<dbReference type="InterPro" id="IPR035965">
    <property type="entry name" value="PAS-like_dom_sf"/>
</dbReference>
<dbReference type="Gene3D" id="3.30.450.20">
    <property type="entry name" value="PAS domain"/>
    <property type="match status" value="1"/>
</dbReference>
<dbReference type="InterPro" id="IPR036097">
    <property type="entry name" value="HisK_dim/P_sf"/>
</dbReference>
<dbReference type="PROSITE" id="PS50112">
    <property type="entry name" value="PAS"/>
    <property type="match status" value="1"/>
</dbReference>
<sequence length="359" mass="41733">MNFSKMDRNQIEEELGVYRKRLEDAMEIGGLAWWEMELPSGKVNFNSKKTEMIGYPEDRFNHYSDFTELLHPEDYERAMKAMQDHIEGKSERYEVEYRIQNKHGGYRWFRDVGGITEEKDGYKKVTGIVIDITDRKQIQEREELLNSLLRHDIRNKIQVIHGYLNLLSEMELPDKAIDYTNKSINSIQDSIDIIQKISKFKELQNEEIKEIDVEPILKEAIKKTQENAETQDIKIEFKKQTKKTKANAGPLLIQVFTNIIENSIQHSDGTKIKISSQKTQNKLQYIIEDNGKGIPKKDWNKVFNRTYTTDGERGTGLGLYLSKTLLSNYGGEIELDKSKMGGAKFTVTLQKANQKPRKK</sequence>
<dbReference type="InterPro" id="IPR036890">
    <property type="entry name" value="HATPase_C_sf"/>
</dbReference>
<dbReference type="SMART" id="SM00387">
    <property type="entry name" value="HATPase_c"/>
    <property type="match status" value="1"/>
</dbReference>
<dbReference type="SUPFAM" id="SSF47384">
    <property type="entry name" value="Homodimeric domain of signal transducing histidine kinase"/>
    <property type="match status" value="1"/>
</dbReference>
<keyword evidence="3" id="KW-0597">Phosphoprotein</keyword>
<comment type="catalytic activity">
    <reaction evidence="1">
        <text>ATP + protein L-histidine = ADP + protein N-phospho-L-histidine.</text>
        <dbReference type="EC" id="2.7.13.3"/>
    </reaction>
</comment>
<dbReference type="InterPro" id="IPR039506">
    <property type="entry name" value="SPOB_a"/>
</dbReference>
<dbReference type="InterPro" id="IPR000014">
    <property type="entry name" value="PAS"/>
</dbReference>
<evidence type="ECO:0000259" key="7">
    <source>
        <dbReference type="PROSITE" id="PS50112"/>
    </source>
</evidence>
<dbReference type="SMART" id="SM00086">
    <property type="entry name" value="PAC"/>
    <property type="match status" value="1"/>
</dbReference>
<dbReference type="Pfam" id="PF08447">
    <property type="entry name" value="PAS_3"/>
    <property type="match status" value="1"/>
</dbReference>
<dbReference type="InterPro" id="IPR001610">
    <property type="entry name" value="PAC"/>
</dbReference>
<dbReference type="Proteomes" id="UP000195137">
    <property type="component" value="Unassembled WGS sequence"/>
</dbReference>
<evidence type="ECO:0000259" key="6">
    <source>
        <dbReference type="PROSITE" id="PS50109"/>
    </source>
</evidence>
<dbReference type="EMBL" id="MRZU01000004">
    <property type="protein sequence ID" value="OUJ18141.1"/>
    <property type="molecule type" value="Genomic_DNA"/>
</dbReference>
<organism evidence="9 10">
    <name type="scientific">Methanonatronarchaeum thermophilum</name>
    <dbReference type="NCBI Taxonomy" id="1927129"/>
    <lineage>
        <taxon>Archaea</taxon>
        <taxon>Methanobacteriati</taxon>
        <taxon>Methanobacteriota</taxon>
        <taxon>Methanonatronarchaeia</taxon>
        <taxon>Methanonatronarchaeales</taxon>
        <taxon>Methanonatronarchaeaceae</taxon>
        <taxon>Methanonatronarchaeum</taxon>
    </lineage>
</organism>
<reference evidence="9 10" key="1">
    <citation type="submission" date="2016-12" db="EMBL/GenBank/DDBJ databases">
        <title>Discovery of methanogenic haloarchaea.</title>
        <authorList>
            <person name="Sorokin D.Y."/>
            <person name="Makarova K.S."/>
            <person name="Abbas B."/>
            <person name="Ferrer M."/>
            <person name="Golyshin P.N."/>
        </authorList>
    </citation>
    <scope>NUCLEOTIDE SEQUENCE [LARGE SCALE GENOMIC DNA]</scope>
    <source>
        <strain evidence="9">AMET1</strain>
    </source>
</reference>
<dbReference type="InterPro" id="IPR005467">
    <property type="entry name" value="His_kinase_dom"/>
</dbReference>
<dbReference type="OrthoDB" id="3369at2157"/>
<feature type="domain" description="PAS" evidence="7">
    <location>
        <begin position="45"/>
        <end position="89"/>
    </location>
</feature>
<feature type="domain" description="Histidine kinase" evidence="6">
    <location>
        <begin position="148"/>
        <end position="353"/>
    </location>
</feature>
<dbReference type="CDD" id="cd00130">
    <property type="entry name" value="PAS"/>
    <property type="match status" value="1"/>
</dbReference>
<dbReference type="PANTHER" id="PTHR43304:SF1">
    <property type="entry name" value="PAC DOMAIN-CONTAINING PROTEIN"/>
    <property type="match status" value="1"/>
</dbReference>
<evidence type="ECO:0000256" key="2">
    <source>
        <dbReference type="ARBA" id="ARBA00012438"/>
    </source>
</evidence>
<protein>
    <recommendedName>
        <fullName evidence="2">histidine kinase</fullName>
        <ecNumber evidence="2">2.7.13.3</ecNumber>
    </recommendedName>
</protein>
<evidence type="ECO:0000256" key="4">
    <source>
        <dbReference type="ARBA" id="ARBA00022679"/>
    </source>
</evidence>
<evidence type="ECO:0000256" key="3">
    <source>
        <dbReference type="ARBA" id="ARBA00022553"/>
    </source>
</evidence>
<evidence type="ECO:0000259" key="8">
    <source>
        <dbReference type="PROSITE" id="PS50113"/>
    </source>
</evidence>
<dbReference type="Gene3D" id="1.10.287.130">
    <property type="match status" value="1"/>
</dbReference>
<evidence type="ECO:0000256" key="5">
    <source>
        <dbReference type="ARBA" id="ARBA00022777"/>
    </source>
</evidence>
<dbReference type="GO" id="GO:0000155">
    <property type="term" value="F:phosphorelay sensor kinase activity"/>
    <property type="evidence" value="ECO:0007669"/>
    <property type="project" value="InterPro"/>
</dbReference>
<dbReference type="SUPFAM" id="SSF55874">
    <property type="entry name" value="ATPase domain of HSP90 chaperone/DNA topoisomerase II/histidine kinase"/>
    <property type="match status" value="1"/>
</dbReference>
<keyword evidence="4" id="KW-0808">Transferase</keyword>
<dbReference type="InterPro" id="IPR003594">
    <property type="entry name" value="HATPase_dom"/>
</dbReference>
<gene>
    <name evidence="9" type="ORF">AMET1_1043</name>
</gene>
<name>A0A1Y3G9M4_9EURY</name>
<dbReference type="EC" id="2.7.13.3" evidence="2"/>
<dbReference type="NCBIfam" id="TIGR00229">
    <property type="entry name" value="sensory_box"/>
    <property type="match status" value="1"/>
</dbReference>